<dbReference type="Gene3D" id="3.30.710.10">
    <property type="entry name" value="Potassium Channel Kv1.1, Chain A"/>
    <property type="match status" value="1"/>
</dbReference>
<feature type="compositionally biased region" description="Basic and acidic residues" evidence="1">
    <location>
        <begin position="637"/>
        <end position="654"/>
    </location>
</feature>
<dbReference type="InterPro" id="IPR011333">
    <property type="entry name" value="SKP1/BTB/POZ_sf"/>
</dbReference>
<accession>A0A7J6JYX7</accession>
<feature type="compositionally biased region" description="Basic and acidic residues" evidence="1">
    <location>
        <begin position="512"/>
        <end position="551"/>
    </location>
</feature>
<feature type="compositionally biased region" description="Basic and acidic residues" evidence="1">
    <location>
        <begin position="937"/>
        <end position="956"/>
    </location>
</feature>
<dbReference type="CDD" id="cd18186">
    <property type="entry name" value="BTB_POZ_ZBTB_KLHL-like"/>
    <property type="match status" value="1"/>
</dbReference>
<feature type="compositionally biased region" description="Polar residues" evidence="1">
    <location>
        <begin position="706"/>
        <end position="715"/>
    </location>
</feature>
<dbReference type="PROSITE" id="PS50097">
    <property type="entry name" value="BTB"/>
    <property type="match status" value="1"/>
</dbReference>
<feature type="domain" description="BTB" evidence="2">
    <location>
        <begin position="1421"/>
        <end position="1503"/>
    </location>
</feature>
<reference evidence="3 4" key="1">
    <citation type="submission" date="2020-03" db="EMBL/GenBank/DDBJ databases">
        <title>Genome sequence of Toxoplasma gondii RH-88 strain.</title>
        <authorList>
            <person name="Lorenzi H.A."/>
            <person name="Venepally P."/>
            <person name="Rozenberg A."/>
            <person name="Sibley D."/>
        </authorList>
    </citation>
    <scope>NUCLEOTIDE SEQUENCE [LARGE SCALE GENOMIC DNA]</scope>
    <source>
        <strain evidence="3 4">RH-88</strain>
    </source>
</reference>
<feature type="region of interest" description="Disordered" evidence="1">
    <location>
        <begin position="239"/>
        <end position="371"/>
    </location>
</feature>
<feature type="compositionally biased region" description="Acidic residues" evidence="1">
    <location>
        <begin position="754"/>
        <end position="805"/>
    </location>
</feature>
<sequence>MDFSHPLHARLRPRARPGGSGSGAVQEIYTGRYRMSYGCHFAAASAHDSSVYVVEHDFKIYRLINPSSESPSPASAGAEGACVSSCCTYSSDCPFSQRQSGSALQGETERHLRRASDERRHLRGGTLPGELADEMRASGELQKEWRKQLLVDVIPYLFCNHRKEYSKLFTGNKQFDVPRMRELRRSCCLMANSCDGMLYLLLHHTLFRISLSGVMTPVANLVQAATALLREHRSRPLLLCPPRDAGASEERRGPSRRNLSRAQDRERRERASRDRDACAGVDTGGRQPRAKKGVSASDEDWGFEPRGVRTPQEEARRGFSSRAARPSDGRARREACGSKCGVASASSRPLSPKSRDSRHAAARREKVREETAEEEDFFSNLSFHTRLDGADPTSALEVATCCIDGRGWCFFTVQGTDDASRSTLPFVDSVRPASRSADEGPPSERKPEGVLLCLDTGAVTPVIHPVFLPTTVDPARVFLPSVAAHPVGGITCAVGQAAVTIRKPEARRRSRREREHAEVEDSPDARSRARVEIRSKREEGREDGGEAAREDGGEESEEKEGEEGGATAPPQGASGSVRGDLERRRGQRQRERGDSKDGEQQEEEEMEGAGEELRVQRRPAGNRAAGLPFGDGEPPGEEAKRPARRQTEEAREDTFSAELGEGSPSPRLSARGGEENCREIERETEQGSLSEGETRTGDAPQGLPSFFSSFTSPECTDTRRDWRGASAGASSVAGAFAAQDEGDEERREEKETQEAEEEREEEEERDEEEERGEEEDRDEEDREEEEREEEEREEEERRDEEEREEEGTRSDWWFYPVDEDEPWSLVPMMEVMNNRDLHELAQQTTLNFGGSLENSVCIYAFDRYSACCWLLWQPGHSVREQGRGETAVSLECAYLIQLPAELYWQEAQRCLLALRAKQRADRRRRRELARRRREETLTLEGRGRSGGDWQRGRSDEEASDSGEEGDEAFMASAAAALFGPGAADTALVPGVSTPGEGYSRSAGAPPALLHIISQDARHLEVREMLPTSTGHLLIMAEAGNKLKKSSRLVQVGRRVGSSPSSPGGGLARASTIAARAGTLHDAGSEQGSRGSQPRRADSSSSSTLASGSLFASLSSTLAWAAAPSGTSPRSEGDEGVSSEAAGISSSMPTAALARRLQTTRRPVLGGSLGEALPIPRRGTAVSATASRRLGARASARLPPMTAAGVATAGDVPRRLLSGPGAESALQQSHIVLAAAADPEGDEDEDCDAVVLFLLDGLLQCEAPSFWSEGGSPGGAGRDSWGDSALSRHPGTTGGCRRGIAPLSTLLGESSASSQAVGMPRHRETYEAHPAVAGFSRGLNPLPAREAGTQPIPASPLRASSAPSAFPLSLTQNARSLCCFCRLRREHADSLSLSDDFFGLWTDAAAPSATSSGRLVLHRNFLDVEICCSDGVRLPSHRALLAAKSAFFEAMLTGACVWREQEPQSDCARGRRDGIWVLNLPSHSSRVVAPILQYLATDKLTIPSRCCCSRCCPFLSETSEASDAGTACGADPCCSRCMYAWLLELFSCAEFCLLQPLQLEVLHLACRCINKHSAVFALCSPWTAPHPRLLRFAAQTLMLHFPCPSAFLRPLPSVSSNAPLGTRRHSGELVSALTAERRGVSQHLEGGREQRKERREGEGRETPLCVLARAPVLPHVFCAINAWFLTSPVCSPVVAQLVQQLLSARKPLCRRTRAKSSNSSGGESELLQTSLGKATLLFSFGYRLCLPGYSPFSPDILLVLPELSETQAGPRDRSTLLPWQDEDPADCGYDPMHWPGKDSGVRTLEDQFSGEAIHESCGLVEIWGKALGLSRDVRRRVERELQGIIAATR</sequence>
<dbReference type="VEuPathDB" id="ToxoDB:TGME49_311250"/>
<feature type="region of interest" description="Disordered" evidence="1">
    <location>
        <begin position="1"/>
        <end position="23"/>
    </location>
</feature>
<evidence type="ECO:0000313" key="4">
    <source>
        <dbReference type="Proteomes" id="UP000557509"/>
    </source>
</evidence>
<evidence type="ECO:0000256" key="1">
    <source>
        <dbReference type="SAM" id="MobiDB-lite"/>
    </source>
</evidence>
<evidence type="ECO:0000313" key="3">
    <source>
        <dbReference type="EMBL" id="KAF4639301.1"/>
    </source>
</evidence>
<protein>
    <recommendedName>
        <fullName evidence="2">BTB domain-containing protein</fullName>
    </recommendedName>
</protein>
<proteinExistence type="predicted"/>
<gene>
    <name evidence="3" type="ORF">TGRH88_050730</name>
</gene>
<feature type="region of interest" description="Disordered" evidence="1">
    <location>
        <begin position="99"/>
        <end position="129"/>
    </location>
</feature>
<dbReference type="SUPFAM" id="SSF54695">
    <property type="entry name" value="POZ domain"/>
    <property type="match status" value="1"/>
</dbReference>
<feature type="compositionally biased region" description="Acidic residues" evidence="1">
    <location>
        <begin position="957"/>
        <end position="966"/>
    </location>
</feature>
<dbReference type="EMBL" id="JAAUHK010000196">
    <property type="protein sequence ID" value="KAF4639301.1"/>
    <property type="molecule type" value="Genomic_DNA"/>
</dbReference>
<feature type="compositionally biased region" description="Basic and acidic residues" evidence="1">
    <location>
        <begin position="107"/>
        <end position="120"/>
    </location>
</feature>
<feature type="compositionally biased region" description="Low complexity" evidence="1">
    <location>
        <begin position="1051"/>
        <end position="1061"/>
    </location>
</feature>
<feature type="region of interest" description="Disordered" evidence="1">
    <location>
        <begin position="1639"/>
        <end position="1659"/>
    </location>
</feature>
<feature type="compositionally biased region" description="Basic and acidic residues" evidence="1">
    <location>
        <begin position="744"/>
        <end position="753"/>
    </location>
</feature>
<feature type="region of interest" description="Disordered" evidence="1">
    <location>
        <begin position="1122"/>
        <end position="1151"/>
    </location>
</feature>
<feature type="region of interest" description="Disordered" evidence="1">
    <location>
        <begin position="1268"/>
        <end position="1295"/>
    </location>
</feature>
<feature type="compositionally biased region" description="Basic and acidic residues" evidence="1">
    <location>
        <begin position="325"/>
        <end position="336"/>
    </location>
</feature>
<evidence type="ECO:0000259" key="2">
    <source>
        <dbReference type="PROSITE" id="PS50097"/>
    </source>
</evidence>
<feature type="compositionally biased region" description="Basic and acidic residues" evidence="1">
    <location>
        <begin position="579"/>
        <end position="599"/>
    </location>
</feature>
<dbReference type="Proteomes" id="UP000557509">
    <property type="component" value="Unassembled WGS sequence"/>
</dbReference>
<feature type="compositionally biased region" description="Basic and acidic residues" evidence="1">
    <location>
        <begin position="262"/>
        <end position="277"/>
    </location>
</feature>
<feature type="region of interest" description="Disordered" evidence="1">
    <location>
        <begin position="502"/>
        <end position="808"/>
    </location>
</feature>
<dbReference type="InterPro" id="IPR000210">
    <property type="entry name" value="BTB/POZ_dom"/>
</dbReference>
<dbReference type="Pfam" id="PF00651">
    <property type="entry name" value="BTB"/>
    <property type="match status" value="1"/>
</dbReference>
<name>A0A7J6JYX7_TOXGO</name>
<feature type="compositionally biased region" description="Low complexity" evidence="1">
    <location>
        <begin position="724"/>
        <end position="738"/>
    </location>
</feature>
<feature type="compositionally biased region" description="Acidic residues" evidence="1">
    <location>
        <begin position="552"/>
        <end position="563"/>
    </location>
</feature>
<feature type="region of interest" description="Disordered" evidence="1">
    <location>
        <begin position="1045"/>
        <end position="1104"/>
    </location>
</feature>
<feature type="compositionally biased region" description="Acidic residues" evidence="1">
    <location>
        <begin position="600"/>
        <end position="610"/>
    </location>
</feature>
<keyword evidence="4" id="KW-1185">Reference proteome</keyword>
<feature type="region of interest" description="Disordered" evidence="1">
    <location>
        <begin position="937"/>
        <end position="966"/>
    </location>
</feature>
<feature type="compositionally biased region" description="Basic and acidic residues" evidence="1">
    <location>
        <begin position="672"/>
        <end position="685"/>
    </location>
</feature>
<feature type="compositionally biased region" description="Basic and acidic residues" evidence="1">
    <location>
        <begin position="353"/>
        <end position="370"/>
    </location>
</feature>
<organism evidence="3 4">
    <name type="scientific">Toxoplasma gondii</name>
    <dbReference type="NCBI Taxonomy" id="5811"/>
    <lineage>
        <taxon>Eukaryota</taxon>
        <taxon>Sar</taxon>
        <taxon>Alveolata</taxon>
        <taxon>Apicomplexa</taxon>
        <taxon>Conoidasida</taxon>
        <taxon>Coccidia</taxon>
        <taxon>Eucoccidiorida</taxon>
        <taxon>Eimeriorina</taxon>
        <taxon>Sarcocystidae</taxon>
        <taxon>Toxoplasma</taxon>
    </lineage>
</organism>
<comment type="caution">
    <text evidence="3">The sequence shown here is derived from an EMBL/GenBank/DDBJ whole genome shotgun (WGS) entry which is preliminary data.</text>
</comment>